<reference evidence="1" key="1">
    <citation type="submission" date="2019-03" db="EMBL/GenBank/DDBJ databases">
        <title>Candidatus Syntrophosphaera thermopropionivorans: a novel player in syntrophic propionate oxidation during anaerobic digestion.</title>
        <authorList>
            <person name="Dyksma S."/>
        </authorList>
    </citation>
    <scope>NUCLEOTIDE SEQUENCE</scope>
    <source>
        <strain evidence="1">W5</strain>
    </source>
</reference>
<dbReference type="EMBL" id="SMOG01000007">
    <property type="protein sequence ID" value="TDF73269.1"/>
    <property type="molecule type" value="Genomic_DNA"/>
</dbReference>
<comment type="caution">
    <text evidence="1">The sequence shown here is derived from an EMBL/GenBank/DDBJ whole genome shotgun (WGS) entry which is preliminary data.</text>
</comment>
<organism evidence="1 2">
    <name type="scientific">Candidatus Syntrophosphaera thermopropionivorans</name>
    <dbReference type="NCBI Taxonomy" id="2593015"/>
    <lineage>
        <taxon>Bacteria</taxon>
        <taxon>Pseudomonadati</taxon>
        <taxon>Candidatus Cloacimonadota</taxon>
        <taxon>Candidatus Cloacimonadia</taxon>
        <taxon>Candidatus Cloacimonadales</taxon>
        <taxon>Candidatus Cloacimonadaceae</taxon>
        <taxon>Candidatus Syntrophosphaera</taxon>
    </lineage>
</organism>
<sequence length="188" mass="22462">MDPIAFPEHLLLHTCCAPCLIAPYHQLKEQGLSFTSFWYNPNVHPVTEYRMRLQTLKTFAEKEDIPLLLHDDYGLRNFVKAVVDDIDDRCRYCFRTRLEMTAQTALELGYDAFSTTLLYSIYQKHDLIKEIGEEIAEEKHIPFFYRDWRTLWSEGVRLSKEAELYRQKYCGCIFSEEDRYLKRKNEQI</sequence>
<dbReference type="Proteomes" id="UP000294588">
    <property type="component" value="Unassembled WGS sequence"/>
</dbReference>
<gene>
    <name evidence="1" type="ORF">E0946_03610</name>
</gene>
<evidence type="ECO:0000313" key="1">
    <source>
        <dbReference type="EMBL" id="TDF73269.1"/>
    </source>
</evidence>
<protein>
    <submittedName>
        <fullName evidence="1">Epoxyqueuosine reductase QueH</fullName>
    </submittedName>
</protein>
<proteinExistence type="predicted"/>
<keyword evidence="2" id="KW-1185">Reference proteome</keyword>
<name>A0AC61QJI4_9BACT</name>
<evidence type="ECO:0000313" key="2">
    <source>
        <dbReference type="Proteomes" id="UP000294588"/>
    </source>
</evidence>
<accession>A0AC61QJI4</accession>